<dbReference type="EMBL" id="HACG01039506">
    <property type="protein sequence ID" value="CEK86371.1"/>
    <property type="molecule type" value="Transcribed_RNA"/>
</dbReference>
<reference evidence="1" key="1">
    <citation type="submission" date="2014-12" db="EMBL/GenBank/DDBJ databases">
        <title>Insight into the proteome of Arion vulgaris.</title>
        <authorList>
            <person name="Aradska J."/>
            <person name="Bulat T."/>
            <person name="Smidak R."/>
            <person name="Sarate P."/>
            <person name="Gangsoo J."/>
            <person name="Sialana F."/>
            <person name="Bilban M."/>
            <person name="Lubec G."/>
        </authorList>
    </citation>
    <scope>NUCLEOTIDE SEQUENCE</scope>
    <source>
        <tissue evidence="1">Skin</tissue>
    </source>
</reference>
<organism evidence="1">
    <name type="scientific">Arion vulgaris</name>
    <dbReference type="NCBI Taxonomy" id="1028688"/>
    <lineage>
        <taxon>Eukaryota</taxon>
        <taxon>Metazoa</taxon>
        <taxon>Spiralia</taxon>
        <taxon>Lophotrochozoa</taxon>
        <taxon>Mollusca</taxon>
        <taxon>Gastropoda</taxon>
        <taxon>Heterobranchia</taxon>
        <taxon>Euthyneura</taxon>
        <taxon>Panpulmonata</taxon>
        <taxon>Eupulmonata</taxon>
        <taxon>Stylommatophora</taxon>
        <taxon>Helicina</taxon>
        <taxon>Arionoidea</taxon>
        <taxon>Arionidae</taxon>
        <taxon>Arion</taxon>
    </lineage>
</organism>
<sequence length="64" mass="7313">MQQSQAQNTPCRLLKNQAHIFLEVTVIYPRNSSTHTVSITAKSKLEIYLHLVTGQLMDLHKHLS</sequence>
<accession>A0A0B7B238</accession>
<proteinExistence type="predicted"/>
<dbReference type="AlphaFoldDB" id="A0A0B7B238"/>
<evidence type="ECO:0000313" key="1">
    <source>
        <dbReference type="EMBL" id="CEK86371.1"/>
    </source>
</evidence>
<protein>
    <submittedName>
        <fullName evidence="1">Uncharacterized protein</fullName>
    </submittedName>
</protein>
<name>A0A0B7B238_9EUPU</name>
<gene>
    <name evidence="1" type="primary">ORF153346</name>
</gene>